<dbReference type="PANTHER" id="PTHR15583:SF7">
    <property type="entry name" value="INTERLEUKIN CYTOKINE RECEPTOR-RELATED PROTEIN 2"/>
    <property type="match status" value="1"/>
</dbReference>
<evidence type="ECO:0000256" key="3">
    <source>
        <dbReference type="ARBA" id="ARBA00022729"/>
    </source>
</evidence>
<feature type="region of interest" description="Disordered" evidence="8">
    <location>
        <begin position="1139"/>
        <end position="1158"/>
    </location>
</feature>
<protein>
    <recommendedName>
        <fullName evidence="11">SEFIR domain-containing protein</fullName>
    </recommendedName>
</protein>
<dbReference type="InterPro" id="IPR039465">
    <property type="entry name" value="IL-17_rcpt-like"/>
</dbReference>
<feature type="compositionally biased region" description="Polar residues" evidence="8">
    <location>
        <begin position="814"/>
        <end position="838"/>
    </location>
</feature>
<evidence type="ECO:0000259" key="11">
    <source>
        <dbReference type="Pfam" id="PF08357"/>
    </source>
</evidence>
<keyword evidence="7" id="KW-0325">Glycoprotein</keyword>
<dbReference type="InterPro" id="IPR013568">
    <property type="entry name" value="SEFIR_dom"/>
</dbReference>
<feature type="chain" id="PRO_5044832175" description="SEFIR domain-containing protein" evidence="10">
    <location>
        <begin position="25"/>
        <end position="1158"/>
    </location>
</feature>
<evidence type="ECO:0000256" key="6">
    <source>
        <dbReference type="ARBA" id="ARBA00023170"/>
    </source>
</evidence>
<keyword evidence="13" id="KW-1185">Reference proteome</keyword>
<evidence type="ECO:0000256" key="8">
    <source>
        <dbReference type="SAM" id="MobiDB-lite"/>
    </source>
</evidence>
<feature type="region of interest" description="Disordered" evidence="8">
    <location>
        <begin position="688"/>
        <end position="722"/>
    </location>
</feature>
<evidence type="ECO:0000313" key="13">
    <source>
        <dbReference type="Proteomes" id="UP001634394"/>
    </source>
</evidence>
<keyword evidence="3 10" id="KW-0732">Signal</keyword>
<sequence>MDIIDMNLMWFWIHLLYTVSFTASMKCDDVKFDTTCSDDCSQPARFTGANDTFFCKILLQEGLKVFKEKNRILLENATIAIDAPKLTSVDYYLKPYLVTGSKDVRWNPSLNISFQLPDGFIALGPKTGREYLLKGVLVNFTSVENLHVQDVYYHDCPKYRLFNFSAYRPTYYDSENPRIIKYDCFVGLDENDSRVYMIGLQSLPGTGITYYVTTYNQRQVWKPAIAVAFRNATALHVVYEQAPFIFENYELELFMSIGYSWTSKDTTPAQTILKLPADNSHSFEVVKGGHYFVQVSVIGNKSACPDECVSKSWIINTSSLVFSTAENQSWLDENHRILAAIVGCLAGILLVMLLLYMLWKKKAKSNSKCGGWRKPSVLVVYSYECSEFDNLVQSFAKHIRDKWDIDVYLDLWEETQNQGIGESWCSEKLRSVDFLLCICSQGWIETFDNGKVLSSHRQHNEYFKYAVDEVERMRSRPDNHCPEILTIYFDFMKCPVPSALKNHPGSYMLMPSSKKLFCHLHNVKNVPRKFNRAVDGLALALQGEINKAKIFFRNNPEWILRRIKDKSVIPEPNGKMFISEKSPSSTESKKIQNSEIKYGKPLQSDSEYQEFDKILKALNEDPDEEFNGSDNDVIINDHDNKAILTTGSEDENMESPSALPLYHPDNLRYNGNNVKPCPHNSQYCRIHSPDHHRSVKNSESIVSEEHASLLPDQKIKRTSQPGDFKRKIHHENNLLNHHHINHYPGSPPHAHHKVYPPSQPFRPPAEQKNGKTISCNRPFSSRPDESALFGDPEHESKYYPHHHRDVLPDECPSLGQSQPYESWQPQPHESWQPQPHESWQPQSLVDYEENIVPSFKTCVANKISSPFKTSHCAKHKDVRDSNTVQPFIDYADSYHDQISFHRMQHLNSKKSRLDPQFVDYHQKPYNGHQRSHFAHQNPVQFERPIMFDQPHSIEIAGLSGERYPLHPESETSYFSNDDEDGELSFVESQSSLNKQKMYKQNLIPVLSETVPTNKFLHGNSHVSHPQKKFVDKNMRSNLYHHNQLQVFKKGVGDVPEENDLLLIPSFPSKTLLDTHSRLNCYAEIENQSSNKYQINLQHEEIDEEFVPPEDLSGSDGEREKSKPVSESVEFVMEELAGLNQSESFEMENYPVERPSSIN</sequence>
<evidence type="ECO:0000256" key="10">
    <source>
        <dbReference type="SAM" id="SignalP"/>
    </source>
</evidence>
<dbReference type="PANTHER" id="PTHR15583">
    <property type="entry name" value="INTERLEUKIN-17 RECEPTOR"/>
    <property type="match status" value="1"/>
</dbReference>
<keyword evidence="6" id="KW-0675">Receptor</keyword>
<evidence type="ECO:0000256" key="2">
    <source>
        <dbReference type="ARBA" id="ARBA00022692"/>
    </source>
</evidence>
<comment type="caution">
    <text evidence="12">The sequence shown here is derived from an EMBL/GenBank/DDBJ whole genome shotgun (WGS) entry which is preliminary data.</text>
</comment>
<dbReference type="Gene3D" id="3.40.50.11530">
    <property type="match status" value="1"/>
</dbReference>
<evidence type="ECO:0000256" key="4">
    <source>
        <dbReference type="ARBA" id="ARBA00022989"/>
    </source>
</evidence>
<dbReference type="Proteomes" id="UP001634394">
    <property type="component" value="Unassembled WGS sequence"/>
</dbReference>
<feature type="transmembrane region" description="Helical" evidence="9">
    <location>
        <begin position="337"/>
        <end position="359"/>
    </location>
</feature>
<feature type="region of interest" description="Disordered" evidence="8">
    <location>
        <begin position="737"/>
        <end position="838"/>
    </location>
</feature>
<feature type="compositionally biased region" description="Polar residues" evidence="8">
    <location>
        <begin position="770"/>
        <end position="779"/>
    </location>
</feature>
<evidence type="ECO:0000256" key="7">
    <source>
        <dbReference type="ARBA" id="ARBA00023180"/>
    </source>
</evidence>
<evidence type="ECO:0000313" key="12">
    <source>
        <dbReference type="EMBL" id="KAL3852985.1"/>
    </source>
</evidence>
<keyword evidence="2 9" id="KW-0812">Transmembrane</keyword>
<keyword evidence="5 9" id="KW-0472">Membrane</keyword>
<proteinExistence type="predicted"/>
<feature type="region of interest" description="Disordered" evidence="8">
    <location>
        <begin position="574"/>
        <end position="593"/>
    </location>
</feature>
<feature type="region of interest" description="Disordered" evidence="8">
    <location>
        <begin position="1106"/>
        <end position="1126"/>
    </location>
</feature>
<feature type="signal peptide" evidence="10">
    <location>
        <begin position="1"/>
        <end position="24"/>
    </location>
</feature>
<reference evidence="12 13" key="1">
    <citation type="submission" date="2024-11" db="EMBL/GenBank/DDBJ databases">
        <title>Chromosome-level genome assembly of the freshwater bivalve Anodonta woodiana.</title>
        <authorList>
            <person name="Chen X."/>
        </authorList>
    </citation>
    <scope>NUCLEOTIDE SEQUENCE [LARGE SCALE GENOMIC DNA]</scope>
    <source>
        <strain evidence="12">MN2024</strain>
        <tissue evidence="12">Gills</tissue>
    </source>
</reference>
<evidence type="ECO:0000256" key="9">
    <source>
        <dbReference type="SAM" id="Phobius"/>
    </source>
</evidence>
<accession>A0ABD3UXH7</accession>
<dbReference type="Pfam" id="PF08357">
    <property type="entry name" value="SEFIR"/>
    <property type="match status" value="1"/>
</dbReference>
<gene>
    <name evidence="12" type="ORF">ACJMK2_016582</name>
</gene>
<feature type="domain" description="SEFIR" evidence="11">
    <location>
        <begin position="376"/>
        <end position="520"/>
    </location>
</feature>
<dbReference type="AlphaFoldDB" id="A0ABD3UXH7"/>
<evidence type="ECO:0000256" key="1">
    <source>
        <dbReference type="ARBA" id="ARBA00004479"/>
    </source>
</evidence>
<name>A0ABD3UXH7_SINWO</name>
<organism evidence="12 13">
    <name type="scientific">Sinanodonta woodiana</name>
    <name type="common">Chinese pond mussel</name>
    <name type="synonym">Anodonta woodiana</name>
    <dbReference type="NCBI Taxonomy" id="1069815"/>
    <lineage>
        <taxon>Eukaryota</taxon>
        <taxon>Metazoa</taxon>
        <taxon>Spiralia</taxon>
        <taxon>Lophotrochozoa</taxon>
        <taxon>Mollusca</taxon>
        <taxon>Bivalvia</taxon>
        <taxon>Autobranchia</taxon>
        <taxon>Heteroconchia</taxon>
        <taxon>Palaeoheterodonta</taxon>
        <taxon>Unionida</taxon>
        <taxon>Unionoidea</taxon>
        <taxon>Unionidae</taxon>
        <taxon>Unioninae</taxon>
        <taxon>Sinanodonta</taxon>
    </lineage>
</organism>
<dbReference type="GO" id="GO:0016020">
    <property type="term" value="C:membrane"/>
    <property type="evidence" value="ECO:0007669"/>
    <property type="project" value="UniProtKB-SubCell"/>
</dbReference>
<dbReference type="EMBL" id="JBJQND010000015">
    <property type="protein sequence ID" value="KAL3852985.1"/>
    <property type="molecule type" value="Genomic_DNA"/>
</dbReference>
<comment type="subcellular location">
    <subcellularLocation>
        <location evidence="1">Membrane</location>
        <topology evidence="1">Single-pass type I membrane protein</topology>
    </subcellularLocation>
</comment>
<evidence type="ECO:0000256" key="5">
    <source>
        <dbReference type="ARBA" id="ARBA00023136"/>
    </source>
</evidence>
<keyword evidence="4 9" id="KW-1133">Transmembrane helix</keyword>